<dbReference type="EMBL" id="BAABEZ010000024">
    <property type="protein sequence ID" value="GAA4458620.1"/>
    <property type="molecule type" value="Genomic_DNA"/>
</dbReference>
<name>A0ABP8MZ77_9BACT</name>
<accession>A0ABP8MZ77</accession>
<gene>
    <name evidence="2" type="ORF">GCM10023092_27200</name>
</gene>
<dbReference type="InterPro" id="IPR024078">
    <property type="entry name" value="LmbE-like_dom_sf"/>
</dbReference>
<dbReference type="InterPro" id="IPR026444">
    <property type="entry name" value="Secre_tail"/>
</dbReference>
<evidence type="ECO:0000313" key="3">
    <source>
        <dbReference type="Proteomes" id="UP001501410"/>
    </source>
</evidence>
<dbReference type="Proteomes" id="UP001501410">
    <property type="component" value="Unassembled WGS sequence"/>
</dbReference>
<keyword evidence="3" id="KW-1185">Reference proteome</keyword>
<protein>
    <recommendedName>
        <fullName evidence="1">Secretion system C-terminal sorting domain-containing protein</fullName>
    </recommendedName>
</protein>
<feature type="domain" description="Secretion system C-terminal sorting" evidence="1">
    <location>
        <begin position="330"/>
        <end position="402"/>
    </location>
</feature>
<sequence>MIPHRHLTKSLQTLLAFLAFFTTPYTLYADGYNSVSFFVVAHPDDWQLFMGKHANEVAGIPSRKMVFIYVTAGDAGAGNSIRDMGKIPYFMAREFAAMKSTIFLCQSVSDSNRDSYSITAVNSHSIVVRRYKNTVSYYLRLPDGGVEAQGQHALKKLYKNQITTLNSVDNQNQYTGWQDIVETISSIIRTETAGITDLKEINMPDIAGTRNNGDHVDHYMAGVLALSATKNSCFSNILYQGYKIAKEPSDLNMDAVLFKRNLLRQIGNELAGDGYADCQDDGHVAFTKNEKWIVENNACTFHDPFASFVRTRGYRMEDVADTSDYFAIKLYPNPAGSQVYMLISDATEDLYRIVLYDMQGTAVKTKALHLDKNSSEVSIDTESLPAGNYIVRLEGGNQRATASFIKN</sequence>
<dbReference type="SUPFAM" id="SSF102588">
    <property type="entry name" value="LmbE-like"/>
    <property type="match status" value="1"/>
</dbReference>
<dbReference type="Gene3D" id="3.40.50.10320">
    <property type="entry name" value="LmbE-like"/>
    <property type="match status" value="1"/>
</dbReference>
<comment type="caution">
    <text evidence="2">The sequence shown here is derived from an EMBL/GenBank/DDBJ whole genome shotgun (WGS) entry which is preliminary data.</text>
</comment>
<organism evidence="2 3">
    <name type="scientific">Rurimicrobium arvi</name>
    <dbReference type="NCBI Taxonomy" id="2049916"/>
    <lineage>
        <taxon>Bacteria</taxon>
        <taxon>Pseudomonadati</taxon>
        <taxon>Bacteroidota</taxon>
        <taxon>Chitinophagia</taxon>
        <taxon>Chitinophagales</taxon>
        <taxon>Chitinophagaceae</taxon>
        <taxon>Rurimicrobium</taxon>
    </lineage>
</organism>
<evidence type="ECO:0000313" key="2">
    <source>
        <dbReference type="EMBL" id="GAA4458620.1"/>
    </source>
</evidence>
<dbReference type="Pfam" id="PF18962">
    <property type="entry name" value="Por_Secre_tail"/>
    <property type="match status" value="1"/>
</dbReference>
<proteinExistence type="predicted"/>
<dbReference type="NCBIfam" id="TIGR04183">
    <property type="entry name" value="Por_Secre_tail"/>
    <property type="match status" value="1"/>
</dbReference>
<evidence type="ECO:0000259" key="1">
    <source>
        <dbReference type="Pfam" id="PF18962"/>
    </source>
</evidence>
<reference evidence="3" key="1">
    <citation type="journal article" date="2019" name="Int. J. Syst. Evol. Microbiol.">
        <title>The Global Catalogue of Microorganisms (GCM) 10K type strain sequencing project: providing services to taxonomists for standard genome sequencing and annotation.</title>
        <authorList>
            <consortium name="The Broad Institute Genomics Platform"/>
            <consortium name="The Broad Institute Genome Sequencing Center for Infectious Disease"/>
            <person name="Wu L."/>
            <person name="Ma J."/>
        </authorList>
    </citation>
    <scope>NUCLEOTIDE SEQUENCE [LARGE SCALE GENOMIC DNA]</scope>
    <source>
        <strain evidence="3">JCM 31921</strain>
    </source>
</reference>